<evidence type="ECO:0000313" key="1">
    <source>
        <dbReference type="EMBL" id="PSR75627.1"/>
    </source>
</evidence>
<accession>A0A2T2ZT20</accession>
<proteinExistence type="predicted"/>
<dbReference type="EMBL" id="KZ678750">
    <property type="protein sequence ID" value="PSR75627.1"/>
    <property type="molecule type" value="Genomic_DNA"/>
</dbReference>
<sequence>MARTNTTLRASDTARNTLFVRATAHGPGSCNECNRPDSSTIPEQRDRGQWTCSPWHAETALARLTILCLFRHVRLASVTVDPGSCLAWPEIAKTGLDDCPLFSCFTGAMFSFSQFFALFHRRGSCLLAECQAHLTRRVVPLSWCLSRMACLSLVHAL</sequence>
<dbReference type="AlphaFoldDB" id="A0A2T2ZT20"/>
<dbReference type="InParanoid" id="A0A2T2ZT20"/>
<dbReference type="Proteomes" id="UP000241462">
    <property type="component" value="Unassembled WGS sequence"/>
</dbReference>
<keyword evidence="2" id="KW-1185">Reference proteome</keyword>
<evidence type="ECO:0000313" key="2">
    <source>
        <dbReference type="Proteomes" id="UP000241462"/>
    </source>
</evidence>
<gene>
    <name evidence="1" type="ORF">BD289DRAFT_185760</name>
</gene>
<name>A0A2T2ZT20_9PEZI</name>
<reference evidence="1 2" key="1">
    <citation type="journal article" date="2018" name="Mycol. Prog.">
        <title>Coniella lustricola, a new species from submerged detritus.</title>
        <authorList>
            <person name="Raudabaugh D.B."/>
            <person name="Iturriaga T."/>
            <person name="Carver A."/>
            <person name="Mondo S."/>
            <person name="Pangilinan J."/>
            <person name="Lipzen A."/>
            <person name="He G."/>
            <person name="Amirebrahimi M."/>
            <person name="Grigoriev I.V."/>
            <person name="Miller A.N."/>
        </authorList>
    </citation>
    <scope>NUCLEOTIDE SEQUENCE [LARGE SCALE GENOMIC DNA]</scope>
    <source>
        <strain evidence="1 2">B22-T-1</strain>
    </source>
</reference>
<organism evidence="1 2">
    <name type="scientific">Coniella lustricola</name>
    <dbReference type="NCBI Taxonomy" id="2025994"/>
    <lineage>
        <taxon>Eukaryota</taxon>
        <taxon>Fungi</taxon>
        <taxon>Dikarya</taxon>
        <taxon>Ascomycota</taxon>
        <taxon>Pezizomycotina</taxon>
        <taxon>Sordariomycetes</taxon>
        <taxon>Sordariomycetidae</taxon>
        <taxon>Diaporthales</taxon>
        <taxon>Schizoparmaceae</taxon>
        <taxon>Coniella</taxon>
    </lineage>
</organism>
<protein>
    <submittedName>
        <fullName evidence="1">Uncharacterized protein</fullName>
    </submittedName>
</protein>